<dbReference type="NCBIfam" id="TIGR01640">
    <property type="entry name" value="F_box_assoc_1"/>
    <property type="match status" value="1"/>
</dbReference>
<feature type="domain" description="F-box" evidence="1">
    <location>
        <begin position="15"/>
        <end position="50"/>
    </location>
</feature>
<dbReference type="AlphaFoldDB" id="A0AAN9I9G6"/>
<dbReference type="InterPro" id="IPR017451">
    <property type="entry name" value="F-box-assoc_interact_dom"/>
</dbReference>
<dbReference type="EMBL" id="JAYWIO010000004">
    <property type="protein sequence ID" value="KAK7269829.1"/>
    <property type="molecule type" value="Genomic_DNA"/>
</dbReference>
<evidence type="ECO:0008006" key="5">
    <source>
        <dbReference type="Google" id="ProtNLM"/>
    </source>
</evidence>
<name>A0AAN9I9G6_CROPI</name>
<dbReference type="PANTHER" id="PTHR31111:SF136">
    <property type="entry name" value="F-BOX ASSOCIATED DOMAIN-CONTAINING PROTEIN"/>
    <property type="match status" value="1"/>
</dbReference>
<evidence type="ECO:0000313" key="4">
    <source>
        <dbReference type="Proteomes" id="UP001372338"/>
    </source>
</evidence>
<dbReference type="Proteomes" id="UP001372338">
    <property type="component" value="Unassembled WGS sequence"/>
</dbReference>
<evidence type="ECO:0000259" key="2">
    <source>
        <dbReference type="Pfam" id="PF08268"/>
    </source>
</evidence>
<feature type="domain" description="F-box associated beta-propeller type 3" evidence="2">
    <location>
        <begin position="109"/>
        <end position="367"/>
    </location>
</feature>
<proteinExistence type="predicted"/>
<gene>
    <name evidence="3" type="ORF">RIF29_22587</name>
</gene>
<dbReference type="InterPro" id="IPR013187">
    <property type="entry name" value="F-box-assoc_dom_typ3"/>
</dbReference>
<dbReference type="Pfam" id="PF08268">
    <property type="entry name" value="FBA_3"/>
    <property type="match status" value="1"/>
</dbReference>
<dbReference type="Pfam" id="PF00646">
    <property type="entry name" value="F-box"/>
    <property type="match status" value="1"/>
</dbReference>
<evidence type="ECO:0000259" key="1">
    <source>
        <dbReference type="Pfam" id="PF00646"/>
    </source>
</evidence>
<reference evidence="3 4" key="1">
    <citation type="submission" date="2024-01" db="EMBL/GenBank/DDBJ databases">
        <title>The genomes of 5 underutilized Papilionoideae crops provide insights into root nodulation and disease resistanc.</title>
        <authorList>
            <person name="Yuan L."/>
        </authorList>
    </citation>
    <scope>NUCLEOTIDE SEQUENCE [LARGE SCALE GENOMIC DNA]</scope>
    <source>
        <strain evidence="3">ZHUSHIDOU_FW_LH</strain>
        <tissue evidence="3">Leaf</tissue>
    </source>
</reference>
<protein>
    <recommendedName>
        <fullName evidence="5">F-box domain-containing protein</fullName>
    </recommendedName>
</protein>
<keyword evidence="4" id="KW-1185">Reference proteome</keyword>
<sequence>MTTPSAVQPVKKAFPLDVEFEIQLRLPPKALARFKCVSKSWNNQISDPVFQETYHIRSKNRINVLFHKRPVNLNMRNQMLVEEWGSFNTKTLTIGNNFNTYGVRVSHLSMVTPQGMICFLGYKNNDYNDAHVYLYSLTSQLFLELPNNSASGFYVGRIVGSGIGYIPSTKKFKIVLLFVRNIQIHQPLYNCQVIEIKNNSLMGDERGSCFSNWRLIDGHINDLVDCFETPVIVESTLHWKTWYKNFIISFDLESEQFRRIEYPTNGYDPSMSTSNHLLHLVDLQGKLGFLTLRDPRIQDASLWRLKQDDDDALTWERMYTFSLGGSFHLEPLRPLFFRNEEIIVLYTRGCVMFHNLEKGSFKMARINEAVNCSVVGVYYESLSNE</sequence>
<dbReference type="InterPro" id="IPR001810">
    <property type="entry name" value="F-box_dom"/>
</dbReference>
<dbReference type="PANTHER" id="PTHR31111">
    <property type="entry name" value="BNAA05G37150D PROTEIN-RELATED"/>
    <property type="match status" value="1"/>
</dbReference>
<organism evidence="3 4">
    <name type="scientific">Crotalaria pallida</name>
    <name type="common">Smooth rattlebox</name>
    <name type="synonym">Crotalaria striata</name>
    <dbReference type="NCBI Taxonomy" id="3830"/>
    <lineage>
        <taxon>Eukaryota</taxon>
        <taxon>Viridiplantae</taxon>
        <taxon>Streptophyta</taxon>
        <taxon>Embryophyta</taxon>
        <taxon>Tracheophyta</taxon>
        <taxon>Spermatophyta</taxon>
        <taxon>Magnoliopsida</taxon>
        <taxon>eudicotyledons</taxon>
        <taxon>Gunneridae</taxon>
        <taxon>Pentapetalae</taxon>
        <taxon>rosids</taxon>
        <taxon>fabids</taxon>
        <taxon>Fabales</taxon>
        <taxon>Fabaceae</taxon>
        <taxon>Papilionoideae</taxon>
        <taxon>50 kb inversion clade</taxon>
        <taxon>genistoids sensu lato</taxon>
        <taxon>core genistoids</taxon>
        <taxon>Crotalarieae</taxon>
        <taxon>Crotalaria</taxon>
    </lineage>
</organism>
<comment type="caution">
    <text evidence="3">The sequence shown here is derived from an EMBL/GenBank/DDBJ whole genome shotgun (WGS) entry which is preliminary data.</text>
</comment>
<evidence type="ECO:0000313" key="3">
    <source>
        <dbReference type="EMBL" id="KAK7269829.1"/>
    </source>
</evidence>
<dbReference type="SUPFAM" id="SSF81383">
    <property type="entry name" value="F-box domain"/>
    <property type="match status" value="1"/>
</dbReference>
<dbReference type="InterPro" id="IPR036047">
    <property type="entry name" value="F-box-like_dom_sf"/>
</dbReference>
<accession>A0AAN9I9G6</accession>